<protein>
    <submittedName>
        <fullName evidence="1">Uncharacterized protein</fullName>
    </submittedName>
</protein>
<sequence>MFFVLAFMTISFTSCDEDDVVNYADDLPGTYENILAGDINVEGAINVITLSNKGDSEALTKDIIVEITDKTTETNAGVETVRYSTNNNDVDITRIEGVISITVTGGEYVQNVTNLYVGTKSVE</sequence>
<dbReference type="HOGENOM" id="CLU_2011874_0_0_10"/>
<accession>I4AJH1</accession>
<dbReference type="AlphaFoldDB" id="I4AJH1"/>
<proteinExistence type="predicted"/>
<organism evidence="1 2">
    <name type="scientific">Bernardetia litoralis (strain ATCC 23117 / DSM 6794 / NBRC 15988 / NCIMB 1366 / Fx l1 / Sio-4)</name>
    <name type="common">Flexibacter litoralis</name>
    <dbReference type="NCBI Taxonomy" id="880071"/>
    <lineage>
        <taxon>Bacteria</taxon>
        <taxon>Pseudomonadati</taxon>
        <taxon>Bacteroidota</taxon>
        <taxon>Cytophagia</taxon>
        <taxon>Cytophagales</taxon>
        <taxon>Bernardetiaceae</taxon>
        <taxon>Bernardetia</taxon>
    </lineage>
</organism>
<dbReference type="EMBL" id="CP003345">
    <property type="protein sequence ID" value="AFM04106.1"/>
    <property type="molecule type" value="Genomic_DNA"/>
</dbReference>
<dbReference type="STRING" id="880071.Fleli_1698"/>
<name>I4AJH1_BERLS</name>
<evidence type="ECO:0000313" key="1">
    <source>
        <dbReference type="EMBL" id="AFM04106.1"/>
    </source>
</evidence>
<dbReference type="Proteomes" id="UP000006054">
    <property type="component" value="Chromosome"/>
</dbReference>
<dbReference type="KEGG" id="fli:Fleli_1698"/>
<evidence type="ECO:0000313" key="2">
    <source>
        <dbReference type="Proteomes" id="UP000006054"/>
    </source>
</evidence>
<keyword evidence="2" id="KW-1185">Reference proteome</keyword>
<gene>
    <name evidence="1" type="ordered locus">Fleli_1698</name>
</gene>
<reference evidence="2" key="1">
    <citation type="submission" date="2012-06" db="EMBL/GenBank/DDBJ databases">
        <title>The complete genome of Flexibacter litoralis DSM 6794.</title>
        <authorList>
            <person name="Lucas S."/>
            <person name="Copeland A."/>
            <person name="Lapidus A."/>
            <person name="Glavina del Rio T."/>
            <person name="Dalin E."/>
            <person name="Tice H."/>
            <person name="Bruce D."/>
            <person name="Goodwin L."/>
            <person name="Pitluck S."/>
            <person name="Peters L."/>
            <person name="Ovchinnikova G."/>
            <person name="Lu M."/>
            <person name="Kyrpides N."/>
            <person name="Mavromatis K."/>
            <person name="Ivanova N."/>
            <person name="Brettin T."/>
            <person name="Detter J.C."/>
            <person name="Han C."/>
            <person name="Larimer F."/>
            <person name="Land M."/>
            <person name="Hauser L."/>
            <person name="Markowitz V."/>
            <person name="Cheng J.-F."/>
            <person name="Hugenholtz P."/>
            <person name="Woyke T."/>
            <person name="Wu D."/>
            <person name="Spring S."/>
            <person name="Lang E."/>
            <person name="Kopitz M."/>
            <person name="Brambilla E."/>
            <person name="Klenk H.-P."/>
            <person name="Eisen J.A."/>
        </authorList>
    </citation>
    <scope>NUCLEOTIDE SEQUENCE [LARGE SCALE GENOMIC DNA]</scope>
    <source>
        <strain evidence="2">ATCC 23117 / DSM 6794 / NBRC 15988 / NCIMB 1366 / Sio-4</strain>
    </source>
</reference>